<keyword evidence="9" id="KW-1185">Reference proteome</keyword>
<name>A0A1G6LGU3_9BACI</name>
<keyword evidence="5 7" id="KW-0413">Isomerase</keyword>
<dbReference type="PANTHER" id="PTHR36204:SF1">
    <property type="entry name" value="N-ACETYLMANNOSAMINE-6-PHOSPHATE 2-EPIMERASE-RELATED"/>
    <property type="match status" value="1"/>
</dbReference>
<gene>
    <name evidence="7" type="primary">nanE</name>
    <name evidence="8" type="ORF">SAMN05421734_10877</name>
</gene>
<comment type="function">
    <text evidence="2 7">Converts N-acetylmannosamine-6-phosphate (ManNAc-6-P) to N-acetylglucosamine-6-phosphate (GlcNAc-6-P).</text>
</comment>
<evidence type="ECO:0000313" key="8">
    <source>
        <dbReference type="EMBL" id="SDC42424.1"/>
    </source>
</evidence>
<evidence type="ECO:0000256" key="6">
    <source>
        <dbReference type="ARBA" id="ARBA00023277"/>
    </source>
</evidence>
<evidence type="ECO:0000256" key="3">
    <source>
        <dbReference type="ARBA" id="ARBA00005081"/>
    </source>
</evidence>
<evidence type="ECO:0000256" key="4">
    <source>
        <dbReference type="ARBA" id="ARBA00007439"/>
    </source>
</evidence>
<evidence type="ECO:0000256" key="7">
    <source>
        <dbReference type="HAMAP-Rule" id="MF_01235"/>
    </source>
</evidence>
<organism evidence="8 9">
    <name type="scientific">Pelagirhabdus alkalitolerans</name>
    <dbReference type="NCBI Taxonomy" id="1612202"/>
    <lineage>
        <taxon>Bacteria</taxon>
        <taxon>Bacillati</taxon>
        <taxon>Bacillota</taxon>
        <taxon>Bacilli</taxon>
        <taxon>Bacillales</taxon>
        <taxon>Bacillaceae</taxon>
        <taxon>Pelagirhabdus</taxon>
    </lineage>
</organism>
<dbReference type="GO" id="GO:0019262">
    <property type="term" value="P:N-acetylneuraminate catabolic process"/>
    <property type="evidence" value="ECO:0007669"/>
    <property type="project" value="UniProtKB-UniRule"/>
</dbReference>
<keyword evidence="6 7" id="KW-0119">Carbohydrate metabolism</keyword>
<dbReference type="InterPro" id="IPR011060">
    <property type="entry name" value="RibuloseP-bd_barrel"/>
</dbReference>
<dbReference type="FunFam" id="3.20.20.70:FF:000035">
    <property type="entry name" value="Putative N-acetylmannosamine-6-phosphate 2-epimerase"/>
    <property type="match status" value="1"/>
</dbReference>
<comment type="catalytic activity">
    <reaction evidence="1 7">
        <text>an N-acyl-D-glucosamine 6-phosphate = an N-acyl-D-mannosamine 6-phosphate</text>
        <dbReference type="Rhea" id="RHEA:23932"/>
        <dbReference type="ChEBI" id="CHEBI:57599"/>
        <dbReference type="ChEBI" id="CHEBI:57666"/>
        <dbReference type="EC" id="5.1.3.9"/>
    </reaction>
</comment>
<dbReference type="EC" id="5.1.3.9" evidence="7"/>
<reference evidence="9" key="1">
    <citation type="submission" date="2016-09" db="EMBL/GenBank/DDBJ databases">
        <authorList>
            <person name="Varghese N."/>
            <person name="Submissions S."/>
        </authorList>
    </citation>
    <scope>NUCLEOTIDE SEQUENCE [LARGE SCALE GENOMIC DNA]</scope>
    <source>
        <strain evidence="9">S5</strain>
    </source>
</reference>
<comment type="similarity">
    <text evidence="4 7">Belongs to the NanE family.</text>
</comment>
<dbReference type="GO" id="GO:0047465">
    <property type="term" value="F:N-acylglucosamine-6-phosphate 2-epimerase activity"/>
    <property type="evidence" value="ECO:0007669"/>
    <property type="project" value="UniProtKB-EC"/>
</dbReference>
<dbReference type="CDD" id="cd04729">
    <property type="entry name" value="NanE"/>
    <property type="match status" value="1"/>
</dbReference>
<dbReference type="GO" id="GO:0006053">
    <property type="term" value="P:N-acetylmannosamine catabolic process"/>
    <property type="evidence" value="ECO:0007669"/>
    <property type="project" value="TreeGrafter"/>
</dbReference>
<evidence type="ECO:0000256" key="5">
    <source>
        <dbReference type="ARBA" id="ARBA00023235"/>
    </source>
</evidence>
<protein>
    <recommendedName>
        <fullName evidence="7">Putative N-acetylmannosamine-6-phosphate 2-epimerase</fullName>
        <ecNumber evidence="7">5.1.3.9</ecNumber>
    </recommendedName>
    <alternativeName>
        <fullName evidence="7">ManNAc-6-P epimerase</fullName>
    </alternativeName>
</protein>
<sequence length="234" mass="25610">MNFLNKLNGGKLIVSCQALEGEPLHSPVIMGKMALAAKQGGANGIRANSVEDIQAIKKEVDLPVIGIIKKDYEDSSVFITATLDEVKLLLDSDVDMIALDATDRKRPNNEILASIVHFVRENAPNMELMADVSTLEEAIEADRLGFDCVSTTLVGYTDETKGQSLFDQDFHILREMKDKVSIPVVAEGKLQTPELARQAVEKGADFVVVGSAITRPQLITQTFEKAIHPFSERS</sequence>
<dbReference type="GO" id="GO:0005975">
    <property type="term" value="P:carbohydrate metabolic process"/>
    <property type="evidence" value="ECO:0007669"/>
    <property type="project" value="UniProtKB-UniRule"/>
</dbReference>
<dbReference type="AlphaFoldDB" id="A0A1G6LGU3"/>
<dbReference type="UniPathway" id="UPA00629">
    <property type="reaction ID" value="UER00682"/>
</dbReference>
<accession>A0A1G6LGU3</accession>
<proteinExistence type="inferred from homology"/>
<dbReference type="Gene3D" id="3.20.20.70">
    <property type="entry name" value="Aldolase class I"/>
    <property type="match status" value="1"/>
</dbReference>
<dbReference type="SUPFAM" id="SSF51366">
    <property type="entry name" value="Ribulose-phoshate binding barrel"/>
    <property type="match status" value="1"/>
</dbReference>
<dbReference type="HAMAP" id="MF_01235">
    <property type="entry name" value="ManNAc6P_epimer"/>
    <property type="match status" value="1"/>
</dbReference>
<evidence type="ECO:0000313" key="9">
    <source>
        <dbReference type="Proteomes" id="UP000242949"/>
    </source>
</evidence>
<dbReference type="NCBIfam" id="NF002231">
    <property type="entry name" value="PRK01130.1"/>
    <property type="match status" value="1"/>
</dbReference>
<dbReference type="Pfam" id="PF04131">
    <property type="entry name" value="NanE"/>
    <property type="match status" value="1"/>
</dbReference>
<dbReference type="STRING" id="1612202.SAMN05421734_10877"/>
<evidence type="ECO:0000256" key="1">
    <source>
        <dbReference type="ARBA" id="ARBA00000056"/>
    </source>
</evidence>
<dbReference type="OrthoDB" id="9781704at2"/>
<dbReference type="EMBL" id="FMYI01000008">
    <property type="protein sequence ID" value="SDC42424.1"/>
    <property type="molecule type" value="Genomic_DNA"/>
</dbReference>
<comment type="pathway">
    <text evidence="3 7">Amino-sugar metabolism; N-acetylneuraminate degradation; D-fructose 6-phosphate from N-acetylneuraminate: step 3/5.</text>
</comment>
<dbReference type="GO" id="GO:0005829">
    <property type="term" value="C:cytosol"/>
    <property type="evidence" value="ECO:0007669"/>
    <property type="project" value="TreeGrafter"/>
</dbReference>
<dbReference type="RefSeq" id="WP_090796472.1">
    <property type="nucleotide sequence ID" value="NZ_FMYI01000008.1"/>
</dbReference>
<dbReference type="InterPro" id="IPR013785">
    <property type="entry name" value="Aldolase_TIM"/>
</dbReference>
<dbReference type="PANTHER" id="PTHR36204">
    <property type="entry name" value="N-ACETYLMANNOSAMINE-6-PHOSPHATE 2-EPIMERASE-RELATED"/>
    <property type="match status" value="1"/>
</dbReference>
<dbReference type="Proteomes" id="UP000242949">
    <property type="component" value="Unassembled WGS sequence"/>
</dbReference>
<evidence type="ECO:0000256" key="2">
    <source>
        <dbReference type="ARBA" id="ARBA00002147"/>
    </source>
</evidence>
<dbReference type="InterPro" id="IPR007260">
    <property type="entry name" value="NanE"/>
</dbReference>